<evidence type="ECO:0000259" key="6">
    <source>
        <dbReference type="PROSITE" id="PS51007"/>
    </source>
</evidence>
<reference evidence="7 8" key="1">
    <citation type="submission" date="2023-10" db="EMBL/GenBank/DDBJ databases">
        <title>Characteristics and mechanism of a salt-tolerant marine origin heterotrophic nitrifying- aerobic denitrifying bacteria Marinobacter xestospongiae HN1.</title>
        <authorList>
            <person name="Qi R."/>
        </authorList>
    </citation>
    <scope>NUCLEOTIDE SEQUENCE [LARGE SCALE GENOMIC DNA]</scope>
    <source>
        <strain evidence="7 8">HN1</strain>
    </source>
</reference>
<evidence type="ECO:0000313" key="8">
    <source>
        <dbReference type="Proteomes" id="UP001269819"/>
    </source>
</evidence>
<evidence type="ECO:0000256" key="3">
    <source>
        <dbReference type="ARBA" id="ARBA00023004"/>
    </source>
</evidence>
<evidence type="ECO:0000256" key="2">
    <source>
        <dbReference type="ARBA" id="ARBA00022723"/>
    </source>
</evidence>
<dbReference type="RefSeq" id="WP_316974532.1">
    <property type="nucleotide sequence ID" value="NZ_JAWIIJ010000011.1"/>
</dbReference>
<comment type="caution">
    <text evidence="7">The sequence shown here is derived from an EMBL/GenBank/DDBJ whole genome shotgun (WGS) entry which is preliminary data.</text>
</comment>
<dbReference type="InterPro" id="IPR009056">
    <property type="entry name" value="Cyt_c-like_dom"/>
</dbReference>
<sequence>MARRIASVAAGAWLLLALPATTLAALPPQALTPEHRQRLHDLLVQDCGSCHGLRMTGGLGPRLTPEALAGKDRDSLEATVLHGRPGTAMPPWQGLLDQREVAWMIDQLLQGVEP</sequence>
<feature type="chain" id="PRO_5046707871" evidence="5">
    <location>
        <begin position="25"/>
        <end position="114"/>
    </location>
</feature>
<dbReference type="SUPFAM" id="SSF46626">
    <property type="entry name" value="Cytochrome c"/>
    <property type="match status" value="1"/>
</dbReference>
<evidence type="ECO:0000256" key="4">
    <source>
        <dbReference type="PROSITE-ProRule" id="PRU00433"/>
    </source>
</evidence>
<organism evidence="7 8">
    <name type="scientific">Marinobacter xestospongiae</name>
    <dbReference type="NCBI Taxonomy" id="994319"/>
    <lineage>
        <taxon>Bacteria</taxon>
        <taxon>Pseudomonadati</taxon>
        <taxon>Pseudomonadota</taxon>
        <taxon>Gammaproteobacteria</taxon>
        <taxon>Pseudomonadales</taxon>
        <taxon>Marinobacteraceae</taxon>
        <taxon>Marinobacter</taxon>
    </lineage>
</organism>
<protein>
    <submittedName>
        <fullName evidence="7">Cytochrome c</fullName>
    </submittedName>
</protein>
<name>A0ABU3W0L1_9GAMM</name>
<dbReference type="Proteomes" id="UP001269819">
    <property type="component" value="Unassembled WGS sequence"/>
</dbReference>
<accession>A0ABU3W0L1</accession>
<keyword evidence="8" id="KW-1185">Reference proteome</keyword>
<dbReference type="InterPro" id="IPR036909">
    <property type="entry name" value="Cyt_c-like_dom_sf"/>
</dbReference>
<keyword evidence="3 4" id="KW-0408">Iron</keyword>
<dbReference type="PROSITE" id="PS51007">
    <property type="entry name" value="CYTC"/>
    <property type="match status" value="1"/>
</dbReference>
<proteinExistence type="predicted"/>
<evidence type="ECO:0000313" key="7">
    <source>
        <dbReference type="EMBL" id="MDV2080077.1"/>
    </source>
</evidence>
<evidence type="ECO:0000256" key="1">
    <source>
        <dbReference type="ARBA" id="ARBA00022617"/>
    </source>
</evidence>
<keyword evidence="1 4" id="KW-0349">Heme</keyword>
<keyword evidence="2 4" id="KW-0479">Metal-binding</keyword>
<keyword evidence="5" id="KW-0732">Signal</keyword>
<dbReference type="Gene3D" id="1.10.760.10">
    <property type="entry name" value="Cytochrome c-like domain"/>
    <property type="match status" value="1"/>
</dbReference>
<feature type="signal peptide" evidence="5">
    <location>
        <begin position="1"/>
        <end position="24"/>
    </location>
</feature>
<dbReference type="Pfam" id="PF13442">
    <property type="entry name" value="Cytochrome_CBB3"/>
    <property type="match status" value="1"/>
</dbReference>
<evidence type="ECO:0000256" key="5">
    <source>
        <dbReference type="SAM" id="SignalP"/>
    </source>
</evidence>
<feature type="domain" description="Cytochrome c" evidence="6">
    <location>
        <begin position="6"/>
        <end position="112"/>
    </location>
</feature>
<dbReference type="EMBL" id="JAWIIJ010000011">
    <property type="protein sequence ID" value="MDV2080077.1"/>
    <property type="molecule type" value="Genomic_DNA"/>
</dbReference>
<gene>
    <name evidence="7" type="ORF">RYS15_15435</name>
</gene>